<dbReference type="RefSeq" id="WP_229672142.1">
    <property type="nucleotide sequence ID" value="NZ_BMIR01000001.1"/>
</dbReference>
<proteinExistence type="predicted"/>
<reference evidence="6" key="1">
    <citation type="journal article" date="2014" name="Int. J. Syst. Evol. Microbiol.">
        <title>Complete genome sequence of Corynebacterium casei LMG S-19264T (=DSM 44701T), isolated from a smear-ripened cheese.</title>
        <authorList>
            <consortium name="US DOE Joint Genome Institute (JGI-PGF)"/>
            <person name="Walter F."/>
            <person name="Albersmeier A."/>
            <person name="Kalinowski J."/>
            <person name="Ruckert C."/>
        </authorList>
    </citation>
    <scope>NUCLEOTIDE SEQUENCE</scope>
    <source>
        <strain evidence="6">CGMCC 1.15371</strain>
    </source>
</reference>
<organism evidence="6 7">
    <name type="scientific">Pullulanibacillus camelliae</name>
    <dbReference type="NCBI Taxonomy" id="1707096"/>
    <lineage>
        <taxon>Bacteria</taxon>
        <taxon>Bacillati</taxon>
        <taxon>Bacillota</taxon>
        <taxon>Bacilli</taxon>
        <taxon>Bacillales</taxon>
        <taxon>Sporolactobacillaceae</taxon>
        <taxon>Pullulanibacillus</taxon>
    </lineage>
</organism>
<name>A0A8J2YEI3_9BACL</name>
<dbReference type="InterPro" id="IPR010652">
    <property type="entry name" value="DUF1232"/>
</dbReference>
<gene>
    <name evidence="6" type="ORF">GCM10011391_01050</name>
</gene>
<keyword evidence="4" id="KW-0472">Membrane</keyword>
<evidence type="ECO:0000259" key="5">
    <source>
        <dbReference type="Pfam" id="PF06803"/>
    </source>
</evidence>
<sequence>MANEPKDQKERSLISISDMDISTQHLDQKEKYVKKGFWKKTRRLIGKIPFVTDVVALYYCAMDKHTPLWAKGVAFGALAYFIVPTDALPDVMPVLGYTDDASAVAAAIAYLGKYVTKEHRQKAKAALIKGDGVDNSNN</sequence>
<reference evidence="6" key="2">
    <citation type="submission" date="2020-09" db="EMBL/GenBank/DDBJ databases">
        <authorList>
            <person name="Sun Q."/>
            <person name="Zhou Y."/>
        </authorList>
    </citation>
    <scope>NUCLEOTIDE SEQUENCE</scope>
    <source>
        <strain evidence="6">CGMCC 1.15371</strain>
    </source>
</reference>
<feature type="domain" description="DUF1232" evidence="5">
    <location>
        <begin position="70"/>
        <end position="105"/>
    </location>
</feature>
<keyword evidence="7" id="KW-1185">Reference proteome</keyword>
<dbReference type="Proteomes" id="UP000628775">
    <property type="component" value="Unassembled WGS sequence"/>
</dbReference>
<comment type="caution">
    <text evidence="6">The sequence shown here is derived from an EMBL/GenBank/DDBJ whole genome shotgun (WGS) entry which is preliminary data.</text>
</comment>
<evidence type="ECO:0000256" key="2">
    <source>
        <dbReference type="ARBA" id="ARBA00022692"/>
    </source>
</evidence>
<evidence type="ECO:0000256" key="1">
    <source>
        <dbReference type="ARBA" id="ARBA00004127"/>
    </source>
</evidence>
<evidence type="ECO:0000313" key="7">
    <source>
        <dbReference type="Proteomes" id="UP000628775"/>
    </source>
</evidence>
<keyword evidence="2" id="KW-0812">Transmembrane</keyword>
<evidence type="ECO:0000313" key="6">
    <source>
        <dbReference type="EMBL" id="GGE26522.1"/>
    </source>
</evidence>
<dbReference type="PIRSF" id="PIRSF031804">
    <property type="entry name" value="UCP031804"/>
    <property type="match status" value="1"/>
</dbReference>
<keyword evidence="3" id="KW-1133">Transmembrane helix</keyword>
<protein>
    <recommendedName>
        <fullName evidence="5">DUF1232 domain-containing protein</fullName>
    </recommendedName>
</protein>
<dbReference type="EMBL" id="BMIR01000001">
    <property type="protein sequence ID" value="GGE26522.1"/>
    <property type="molecule type" value="Genomic_DNA"/>
</dbReference>
<comment type="subcellular location">
    <subcellularLocation>
        <location evidence="1">Endomembrane system</location>
        <topology evidence="1">Multi-pass membrane protein</topology>
    </subcellularLocation>
</comment>
<dbReference type="Pfam" id="PF06803">
    <property type="entry name" value="DUF1232"/>
    <property type="match status" value="1"/>
</dbReference>
<evidence type="ECO:0000256" key="4">
    <source>
        <dbReference type="ARBA" id="ARBA00023136"/>
    </source>
</evidence>
<dbReference type="InterPro" id="IPR016983">
    <property type="entry name" value="UCP031804"/>
</dbReference>
<dbReference type="GO" id="GO:0012505">
    <property type="term" value="C:endomembrane system"/>
    <property type="evidence" value="ECO:0007669"/>
    <property type="project" value="UniProtKB-SubCell"/>
</dbReference>
<dbReference type="AlphaFoldDB" id="A0A8J2YEI3"/>
<accession>A0A8J2YEI3</accession>
<evidence type="ECO:0000256" key="3">
    <source>
        <dbReference type="ARBA" id="ARBA00022989"/>
    </source>
</evidence>